<dbReference type="GO" id="GO:0005283">
    <property type="term" value="F:amino acid:sodium symporter activity"/>
    <property type="evidence" value="ECO:0007669"/>
    <property type="project" value="InterPro"/>
</dbReference>
<evidence type="ECO:0000256" key="1">
    <source>
        <dbReference type="ARBA" id="ARBA00004651"/>
    </source>
</evidence>
<keyword evidence="7 9" id="KW-1133">Transmembrane helix</keyword>
<dbReference type="Pfam" id="PF01235">
    <property type="entry name" value="Na_Ala_symp"/>
    <property type="match status" value="1"/>
</dbReference>
<keyword evidence="9" id="KW-0997">Cell inner membrane</keyword>
<dbReference type="Proteomes" id="UP000005723">
    <property type="component" value="Unassembled WGS sequence"/>
</dbReference>
<dbReference type="FunFam" id="1.20.1740.10:FF:000004">
    <property type="entry name" value="Sodium:alanine symporter family protein"/>
    <property type="match status" value="1"/>
</dbReference>
<comment type="similarity">
    <text evidence="2 9">Belongs to the alanine or glycine:cation symporter (AGCS) (TC 2.A.25) family.</text>
</comment>
<keyword evidence="5 9" id="KW-0812">Transmembrane</keyword>
<keyword evidence="3 9" id="KW-0813">Transport</keyword>
<feature type="transmembrane region" description="Helical" evidence="9">
    <location>
        <begin position="402"/>
        <end position="424"/>
    </location>
</feature>
<evidence type="ECO:0000256" key="9">
    <source>
        <dbReference type="RuleBase" id="RU363064"/>
    </source>
</evidence>
<sequence>MPRCAPYVANKEGSVTDLINFINNILWGSVLIYLLLGTGIYFTLRTRFIQLRHFGHMFSVLKNSNKSDSSGISSFQALCTTLAARVGTGNLTGVAIALTAGGPGAIFWMWVVAFIGMGTSFIESTLAQLYKTRDDRGNYRGGPAYYMEKGLGMRWMGVLFSIFLIIAFGLVFNAVQANSIAQASAVAFDFNPLYVGIGLVILSGIVIFGGIRSIARVAELVVPIMAIAYLLLAFWIIAQHIEQIPAIFTLVVKSAFGLQEAAAGAVGYGISQAMTHGVQRGLFSNEAGMGSAPNAAASAAPYPPHPASQGYVQMLGVFIDTIVICSATAAIILASGALDNPTAGISGIELTQRALSSAVGSWGSPFVAIAIFFFAFTSIIANYAYAENNLIFLEHNHPARLLVFRCVALGMVMFGALAELPMVWKMADTAMALMAITNLTAILLLSRVALKLARDYNQQRAQGKLPTFDPQHYPELKSQLEPGVWDNDKPQ</sequence>
<evidence type="ECO:0000256" key="2">
    <source>
        <dbReference type="ARBA" id="ARBA00009261"/>
    </source>
</evidence>
<evidence type="ECO:0000256" key="4">
    <source>
        <dbReference type="ARBA" id="ARBA00022475"/>
    </source>
</evidence>
<evidence type="ECO:0000256" key="5">
    <source>
        <dbReference type="ARBA" id="ARBA00022692"/>
    </source>
</evidence>
<evidence type="ECO:0000313" key="11">
    <source>
        <dbReference type="EMBL" id="EFE97680.1"/>
    </source>
</evidence>
<dbReference type="AlphaFoldDB" id="D4DXD7"/>
<feature type="transmembrane region" description="Helical" evidence="9">
    <location>
        <begin position="192"/>
        <end position="211"/>
    </location>
</feature>
<keyword evidence="8 9" id="KW-0472">Membrane</keyword>
<keyword evidence="12" id="KW-1185">Reference proteome</keyword>
<feature type="transmembrane region" description="Helical" evidence="9">
    <location>
        <begin position="244"/>
        <end position="270"/>
    </location>
</feature>
<comment type="caution">
    <text evidence="11">The sequence shown here is derived from an EMBL/GenBank/DDBJ whole genome shotgun (WGS) entry which is preliminary data.</text>
</comment>
<reference evidence="11 12" key="1">
    <citation type="submission" date="2010-01" db="EMBL/GenBank/DDBJ databases">
        <authorList>
            <person name="Muzny D."/>
            <person name="Qin X."/>
            <person name="Deng J."/>
            <person name="Jiang H."/>
            <person name="Liu Y."/>
            <person name="Qu J."/>
            <person name="Song X.-Z."/>
            <person name="Zhang L."/>
            <person name="Thornton R."/>
            <person name="Coyle M."/>
            <person name="Francisco L."/>
            <person name="Jackson L."/>
            <person name="Javaid M."/>
            <person name="Korchina V."/>
            <person name="Kovar C."/>
            <person name="Mata R."/>
            <person name="Mathew T."/>
            <person name="Ngo R."/>
            <person name="Nguyen L."/>
            <person name="Nguyen N."/>
            <person name="Okwuonu G."/>
            <person name="Ongeri F."/>
            <person name="Pham C."/>
            <person name="Simmons D."/>
            <person name="Wilczek-Boney K."/>
            <person name="Hale W."/>
            <person name="Jakkamsetti A."/>
            <person name="Pham P."/>
            <person name="Ruth R."/>
            <person name="San Lucas F."/>
            <person name="Warren J."/>
            <person name="Zhang J."/>
            <person name="Zhao Z."/>
            <person name="Zhou C."/>
            <person name="Zhu D."/>
            <person name="Lee S."/>
            <person name="Bess C."/>
            <person name="Blankenburg K."/>
            <person name="Forbes L."/>
            <person name="Fu Q."/>
            <person name="Gubbala S."/>
            <person name="Hirani K."/>
            <person name="Jayaseelan J.C."/>
            <person name="Lara F."/>
            <person name="Munidasa M."/>
            <person name="Palculict T."/>
            <person name="Patil S."/>
            <person name="Pu L.-L."/>
            <person name="Saada N."/>
            <person name="Tang L."/>
            <person name="Weissenberger G."/>
            <person name="Zhu Y."/>
            <person name="Hemphill L."/>
            <person name="Shang Y."/>
            <person name="Youmans B."/>
            <person name="Ayvaz T."/>
            <person name="Ross M."/>
            <person name="Santibanez J."/>
            <person name="Aqrawi P."/>
            <person name="Gross S."/>
            <person name="Joshi V."/>
            <person name="Fowler G."/>
            <person name="Nazareth L."/>
            <person name="Reid J."/>
            <person name="Worley K."/>
            <person name="Petrosino J."/>
            <person name="Highlander S."/>
            <person name="Gibbs R."/>
        </authorList>
    </citation>
    <scope>NUCLEOTIDE SEQUENCE [LARGE SCALE GENOMIC DNA]</scope>
    <source>
        <strain evidence="11 12">DSM 4582</strain>
    </source>
</reference>
<feature type="transmembrane region" description="Helical" evidence="9">
    <location>
        <begin position="358"/>
        <end position="381"/>
    </location>
</feature>
<dbReference type="Gene3D" id="1.20.1740.10">
    <property type="entry name" value="Amino acid/polyamine transporter I"/>
    <property type="match status" value="1"/>
</dbReference>
<keyword evidence="6 9" id="KW-0769">Symport</keyword>
<dbReference type="NCBIfam" id="TIGR00835">
    <property type="entry name" value="agcS"/>
    <property type="match status" value="1"/>
</dbReference>
<feature type="transmembrane region" description="Helical" evidence="9">
    <location>
        <begin position="430"/>
        <end position="450"/>
    </location>
</feature>
<dbReference type="STRING" id="667129.HMPREF0758_0587"/>
<feature type="transmembrane region" description="Helical" evidence="9">
    <location>
        <begin position="315"/>
        <end position="338"/>
    </location>
</feature>
<dbReference type="HOGENOM" id="CLU_024867_0_1_6"/>
<evidence type="ECO:0000256" key="3">
    <source>
        <dbReference type="ARBA" id="ARBA00022448"/>
    </source>
</evidence>
<dbReference type="EMBL" id="ADBY01000015">
    <property type="protein sequence ID" value="EFE97680.1"/>
    <property type="molecule type" value="Genomic_DNA"/>
</dbReference>
<feature type="transmembrane region" description="Helical" evidence="9">
    <location>
        <begin position="218"/>
        <end position="238"/>
    </location>
</feature>
<feature type="region of interest" description="Disordered" evidence="10">
    <location>
        <begin position="464"/>
        <end position="491"/>
    </location>
</feature>
<proteinExistence type="inferred from homology"/>
<organism evidence="11 12">
    <name type="scientific">Serratia odorifera DSM 4582</name>
    <dbReference type="NCBI Taxonomy" id="667129"/>
    <lineage>
        <taxon>Bacteria</taxon>
        <taxon>Pseudomonadati</taxon>
        <taxon>Pseudomonadota</taxon>
        <taxon>Gammaproteobacteria</taxon>
        <taxon>Enterobacterales</taxon>
        <taxon>Yersiniaceae</taxon>
        <taxon>Serratia</taxon>
    </lineage>
</organism>
<gene>
    <name evidence="11" type="primary">agcS</name>
    <name evidence="11" type="ORF">HMPREF0758_0587</name>
</gene>
<dbReference type="GO" id="GO:0005886">
    <property type="term" value="C:plasma membrane"/>
    <property type="evidence" value="ECO:0007669"/>
    <property type="project" value="UniProtKB-SubCell"/>
</dbReference>
<dbReference type="PROSITE" id="PS00873">
    <property type="entry name" value="NA_ALANINE_SYMP"/>
    <property type="match status" value="1"/>
</dbReference>
<feature type="transmembrane region" description="Helical" evidence="9">
    <location>
        <begin position="107"/>
        <end position="130"/>
    </location>
</feature>
<protein>
    <submittedName>
        <fullName evidence="11">Amino acid carrier protein</fullName>
    </submittedName>
</protein>
<comment type="subcellular location">
    <subcellularLocation>
        <location evidence="9">Cell inner membrane</location>
        <topology evidence="9">Multi-pass membrane protein</topology>
    </subcellularLocation>
    <subcellularLocation>
        <location evidence="1">Cell membrane</location>
        <topology evidence="1">Multi-pass membrane protein</topology>
    </subcellularLocation>
</comment>
<dbReference type="PRINTS" id="PR00175">
    <property type="entry name" value="NAALASMPORT"/>
</dbReference>
<evidence type="ECO:0000256" key="8">
    <source>
        <dbReference type="ARBA" id="ARBA00023136"/>
    </source>
</evidence>
<keyword evidence="4" id="KW-1003">Cell membrane</keyword>
<evidence type="ECO:0000256" key="7">
    <source>
        <dbReference type="ARBA" id="ARBA00022989"/>
    </source>
</evidence>
<name>D4DXD7_SEROD</name>
<evidence type="ECO:0000256" key="6">
    <source>
        <dbReference type="ARBA" id="ARBA00022847"/>
    </source>
</evidence>
<feature type="transmembrane region" description="Helical" evidence="9">
    <location>
        <begin position="151"/>
        <end position="172"/>
    </location>
</feature>
<evidence type="ECO:0000256" key="10">
    <source>
        <dbReference type="SAM" id="MobiDB-lite"/>
    </source>
</evidence>
<feature type="transmembrane region" description="Helical" evidence="9">
    <location>
        <begin position="25"/>
        <end position="44"/>
    </location>
</feature>
<dbReference type="PANTHER" id="PTHR30330:SF1">
    <property type="entry name" value="AMINO-ACID CARRIER PROTEIN ALST"/>
    <property type="match status" value="1"/>
</dbReference>
<evidence type="ECO:0000313" key="12">
    <source>
        <dbReference type="Proteomes" id="UP000005723"/>
    </source>
</evidence>
<accession>D4DXD7</accession>
<dbReference type="PANTHER" id="PTHR30330">
    <property type="entry name" value="AGSS FAMILY TRANSPORTER, SODIUM-ALANINE"/>
    <property type="match status" value="1"/>
</dbReference>
<dbReference type="InterPro" id="IPR001463">
    <property type="entry name" value="Na/Ala_symport"/>
</dbReference>